<protein>
    <submittedName>
        <fullName evidence="2">Uncharacterized protein</fullName>
    </submittedName>
</protein>
<name>Q17164_BRUMA</name>
<reference evidence="2" key="1">
    <citation type="submission" date="1994-09" db="EMBL/GenBank/DDBJ databases">
        <title>Brugia malayi cDNA clone, partial cds.</title>
        <authorList>
            <person name="Chandrashekar R."/>
            <person name="Curtis K.C."/>
            <person name="Weil G.J."/>
        </authorList>
    </citation>
    <scope>NUCLEOTIDE SEQUENCE</scope>
</reference>
<organism evidence="2">
    <name type="scientific">Brugia malayi</name>
    <name type="common">Filarial nematode worm</name>
    <dbReference type="NCBI Taxonomy" id="6279"/>
    <lineage>
        <taxon>Eukaryota</taxon>
        <taxon>Metazoa</taxon>
        <taxon>Ecdysozoa</taxon>
        <taxon>Nematoda</taxon>
        <taxon>Chromadorea</taxon>
        <taxon>Rhabditida</taxon>
        <taxon>Spirurina</taxon>
        <taxon>Spiruromorpha</taxon>
        <taxon>Filarioidea</taxon>
        <taxon>Onchocercidae</taxon>
        <taxon>Brugia</taxon>
    </lineage>
</organism>
<accession>Q17164</accession>
<dbReference type="AlphaFoldDB" id="Q17164"/>
<sequence length="100" mass="10740">GISRSAATLLEESEPGSEKGDAISGKPMDVDIDHLGMPMPDDDFGDFPADNMLDEVIFNESELAKSLDAMEALELNTIFDGNGRCRSNSNSRACNSTLLD</sequence>
<feature type="non-terminal residue" evidence="2">
    <location>
        <position position="1"/>
    </location>
</feature>
<proteinExistence type="evidence at transcript level"/>
<dbReference type="EMBL" id="U15096">
    <property type="protein sequence ID" value="AAA50365.1"/>
    <property type="molecule type" value="mRNA"/>
</dbReference>
<evidence type="ECO:0000313" key="2">
    <source>
        <dbReference type="EMBL" id="AAA50365.1"/>
    </source>
</evidence>
<evidence type="ECO:0000256" key="1">
    <source>
        <dbReference type="SAM" id="MobiDB-lite"/>
    </source>
</evidence>
<feature type="region of interest" description="Disordered" evidence="1">
    <location>
        <begin position="1"/>
        <end position="46"/>
    </location>
</feature>